<keyword evidence="3" id="KW-1185">Reference proteome</keyword>
<reference evidence="2 4" key="3">
    <citation type="submission" date="2019-03" db="EMBL/GenBank/DDBJ databases">
        <authorList>
            <consortium name="Pathogen Informatics"/>
        </authorList>
    </citation>
    <scope>NUCLEOTIDE SEQUENCE [LARGE SCALE GENOMIC DNA]</scope>
    <source>
        <strain evidence="2 4">NCTC12282</strain>
    </source>
</reference>
<dbReference type="AlphaFoldDB" id="A0A2C6DJT2"/>
<evidence type="ECO:0000313" key="3">
    <source>
        <dbReference type="Proteomes" id="UP000224974"/>
    </source>
</evidence>
<proteinExistence type="predicted"/>
<name>A0A2C6DJT2_9GAMM</name>
<reference evidence="1" key="2">
    <citation type="submission" date="2017-09" db="EMBL/GenBank/DDBJ databases">
        <title>FDA dAtabase for Regulatory Grade micrObial Sequences (FDA-ARGOS): Supporting development and validation of Infectious Disease Dx tests.</title>
        <authorList>
            <person name="Minogue T."/>
            <person name="Wolcott M."/>
            <person name="Wasieloski L."/>
            <person name="Aguilar W."/>
            <person name="Moore D."/>
            <person name="Tallon L.J."/>
            <person name="Sadzewicz L."/>
            <person name="Ott S."/>
            <person name="Zhao X."/>
            <person name="Nagaraj S."/>
            <person name="Vavikolanu K."/>
            <person name="Aluvathingal J."/>
            <person name="Nadendla S."/>
            <person name="Sichtig H."/>
        </authorList>
    </citation>
    <scope>NUCLEOTIDE SEQUENCE</scope>
    <source>
        <strain evidence="1">FDAARGOS_387</strain>
    </source>
</reference>
<evidence type="ECO:0008006" key="5">
    <source>
        <dbReference type="Google" id="ProtNLM"/>
    </source>
</evidence>
<dbReference type="EMBL" id="CAADJA010000002">
    <property type="protein sequence ID" value="VFS47157.1"/>
    <property type="molecule type" value="Genomic_DNA"/>
</dbReference>
<gene>
    <name evidence="1" type="ORF">CRN84_06635</name>
    <name evidence="2" type="ORF">NCTC12282_02092</name>
</gene>
<organism evidence="1 3">
    <name type="scientific">Budvicia aquatica</name>
    <dbReference type="NCBI Taxonomy" id="82979"/>
    <lineage>
        <taxon>Bacteria</taxon>
        <taxon>Pseudomonadati</taxon>
        <taxon>Pseudomonadota</taxon>
        <taxon>Gammaproteobacteria</taxon>
        <taxon>Enterobacterales</taxon>
        <taxon>Budviciaceae</taxon>
        <taxon>Budvicia</taxon>
    </lineage>
</organism>
<reference evidence="3" key="1">
    <citation type="submission" date="2017-09" db="EMBL/GenBank/DDBJ databases">
        <title>FDA dAtabase for Regulatory Grade micrObial Sequences (FDA-ARGOS): Supporting development and validation of Infectious Disease Dx tests.</title>
        <authorList>
            <person name="Minogue T."/>
            <person name="Wolcott M."/>
            <person name="Wasieloski L."/>
            <person name="Aguilar W."/>
            <person name="Moore D."/>
            <person name="Tallon L."/>
            <person name="Sadzewicz L."/>
            <person name="Ott S."/>
            <person name="Zhao X."/>
            <person name="Nagaraj S."/>
            <person name="Vavikolanu K."/>
            <person name="Aluvathingal J."/>
            <person name="Nadendla S."/>
            <person name="Sichtig H."/>
        </authorList>
    </citation>
    <scope>NUCLEOTIDE SEQUENCE [LARGE SCALE GENOMIC DNA]</scope>
    <source>
        <strain evidence="3">FDAARGOS_387</strain>
    </source>
</reference>
<dbReference type="Proteomes" id="UP000224974">
    <property type="component" value="Unassembled WGS sequence"/>
</dbReference>
<protein>
    <recommendedName>
        <fullName evidence="5">Inovirus Gp2 family protein</fullName>
    </recommendedName>
</protein>
<sequence>MAKRMLDDFRFLFPKKEDSYKNITKDKDLLKNVNNEYCLFYFNKITKEDINLNVYLNSFYLNTIDRKPIFSSPDGEYILNIINKLISKKMKHFKQLVNYHSSIMRKHKKAGSLSISIRILAPQGVNEPITPYLKYFIKKFFNNSRSRKAFSKNIVGYYWVILLNSDQIPYLHINFYLKENDFNSLVGRDINEMCFDILNKKTIKGQLIYHTLTKNLKNGENKYDNDNYENIKSSNFSTLINDFNGFSFNLINDIKKESKPRDDLNRGGRFINHLYRLAKQTYFLPSGRSIGFASID</sequence>
<accession>A0A2C6DJT2</accession>
<dbReference type="EMBL" id="PDDX01000001">
    <property type="protein sequence ID" value="PHI29014.1"/>
    <property type="molecule type" value="Genomic_DNA"/>
</dbReference>
<evidence type="ECO:0000313" key="2">
    <source>
        <dbReference type="EMBL" id="VFS47157.1"/>
    </source>
</evidence>
<dbReference type="Proteomes" id="UP000373449">
    <property type="component" value="Unassembled WGS sequence"/>
</dbReference>
<dbReference type="RefSeq" id="WP_029096203.1">
    <property type="nucleotide sequence ID" value="NZ_CAADJA010000002.1"/>
</dbReference>
<evidence type="ECO:0000313" key="1">
    <source>
        <dbReference type="EMBL" id="PHI29014.1"/>
    </source>
</evidence>
<dbReference type="OrthoDB" id="6624878at2"/>
<evidence type="ECO:0000313" key="4">
    <source>
        <dbReference type="Proteomes" id="UP000373449"/>
    </source>
</evidence>